<protein>
    <submittedName>
        <fullName evidence="2">Uncharacterized protein</fullName>
    </submittedName>
</protein>
<dbReference type="EMBL" id="BTGU01000991">
    <property type="protein sequence ID" value="GMN69988.1"/>
    <property type="molecule type" value="Genomic_DNA"/>
</dbReference>
<evidence type="ECO:0000313" key="2">
    <source>
        <dbReference type="EMBL" id="GMN69988.1"/>
    </source>
</evidence>
<organism evidence="2 3">
    <name type="scientific">Ficus carica</name>
    <name type="common">Common fig</name>
    <dbReference type="NCBI Taxonomy" id="3494"/>
    <lineage>
        <taxon>Eukaryota</taxon>
        <taxon>Viridiplantae</taxon>
        <taxon>Streptophyta</taxon>
        <taxon>Embryophyta</taxon>
        <taxon>Tracheophyta</taxon>
        <taxon>Spermatophyta</taxon>
        <taxon>Magnoliopsida</taxon>
        <taxon>eudicotyledons</taxon>
        <taxon>Gunneridae</taxon>
        <taxon>Pentapetalae</taxon>
        <taxon>rosids</taxon>
        <taxon>fabids</taxon>
        <taxon>Rosales</taxon>
        <taxon>Moraceae</taxon>
        <taxon>Ficeae</taxon>
        <taxon>Ficus</taxon>
    </lineage>
</organism>
<comment type="caution">
    <text evidence="2">The sequence shown here is derived from an EMBL/GenBank/DDBJ whole genome shotgun (WGS) entry which is preliminary data.</text>
</comment>
<dbReference type="AlphaFoldDB" id="A0AA88EA10"/>
<feature type="compositionally biased region" description="Basic and acidic residues" evidence="1">
    <location>
        <begin position="1"/>
        <end position="12"/>
    </location>
</feature>
<keyword evidence="3" id="KW-1185">Reference proteome</keyword>
<feature type="region of interest" description="Disordered" evidence="1">
    <location>
        <begin position="1"/>
        <end position="65"/>
    </location>
</feature>
<sequence>MDKKKQIIKDMDVEWTSTDSSDSSSDDEELTSTIRRSRFEHEFQHSRMGAGTSNEASKRSQPASTSGAELVIPQLMPNGMSAFLGLIVLADEESIELTIDDILAIYYPQENSKDHGRYSIQGVEEAISKGSFVRGKARTLARAAKSRVGRDQRSKEIQDVEPLEGLCQYPNKYS</sequence>
<evidence type="ECO:0000313" key="3">
    <source>
        <dbReference type="Proteomes" id="UP001187192"/>
    </source>
</evidence>
<evidence type="ECO:0000256" key="1">
    <source>
        <dbReference type="SAM" id="MobiDB-lite"/>
    </source>
</evidence>
<proteinExistence type="predicted"/>
<feature type="compositionally biased region" description="Polar residues" evidence="1">
    <location>
        <begin position="51"/>
        <end position="65"/>
    </location>
</feature>
<accession>A0AA88EA10</accession>
<gene>
    <name evidence="2" type="ORF">TIFTF001_039031</name>
</gene>
<reference evidence="2" key="1">
    <citation type="submission" date="2023-07" db="EMBL/GenBank/DDBJ databases">
        <title>draft genome sequence of fig (Ficus carica).</title>
        <authorList>
            <person name="Takahashi T."/>
            <person name="Nishimura K."/>
        </authorList>
    </citation>
    <scope>NUCLEOTIDE SEQUENCE</scope>
</reference>
<name>A0AA88EA10_FICCA</name>
<dbReference type="Proteomes" id="UP001187192">
    <property type="component" value="Unassembled WGS sequence"/>
</dbReference>